<dbReference type="EMBL" id="PNFZ01000008">
    <property type="protein sequence ID" value="PMB97228.1"/>
    <property type="molecule type" value="Genomic_DNA"/>
</dbReference>
<accession>A0A2N6PEY5</accession>
<evidence type="ECO:0000313" key="1">
    <source>
        <dbReference type="EMBL" id="PMB97228.1"/>
    </source>
</evidence>
<name>A0A2N6PEY5_9MICO</name>
<dbReference type="AlphaFoldDB" id="A0A2N6PEY5"/>
<dbReference type="PANTHER" id="PTHR33361:SF2">
    <property type="entry name" value="DUF885 DOMAIN-CONTAINING PROTEIN"/>
    <property type="match status" value="1"/>
</dbReference>
<dbReference type="InterPro" id="IPR010281">
    <property type="entry name" value="DUF885"/>
</dbReference>
<dbReference type="PANTHER" id="PTHR33361">
    <property type="entry name" value="GLR0591 PROTEIN"/>
    <property type="match status" value="1"/>
</dbReference>
<dbReference type="OrthoDB" id="9760040at2"/>
<sequence>MTELSRPTSGIDAVANDYVARLLDMSPSFRVSLGVDGRIDELDDYSPAGAQRRADLARNTLSALDQAVAAAETLDDTDRVTIDAMHERLELDIQTVERGYHLGDINVITSPVQQIRDVFDLMPTDSEGDWEHIAAKLSSVPEALDGYRESLTAGRKQGRVAAIRQVTEAAKQAEETAKPGGHFDALITGASVPEALAAALQEGAEQARSVYGELAQFLRTEIAPHAGSDDACGREEYELHSRTFLGAEIDFEETYQWGLDQLAQIHSEQEKIATQVSPGDDVFTAMKALDEDPSRQLHGLDALREWMQATADEATRELSKEHFEIPEPLHTIECMVLPDGTGGIYYTGPTDDFSRPGRMWWSVPAGTETFSTWQEKTTVYHEGVPGHHLQIGQATYLKEQLNDWRRHACWVSGHGEGWALYAERLMADLGFLDDPGDYMGMLDSQRLRAARVCVDLGVHLKLNAPESVGGGTWDAKKAWQFLTDNVAMDRSFLAFELNRYLGWPGQAPSYKIGQRLWEEIRDEAKAQAGAAFSLKDFHARALAVGSVGLDTLRRALV</sequence>
<proteinExistence type="predicted"/>
<gene>
    <name evidence="1" type="ORF">CJ198_11800</name>
</gene>
<keyword evidence="2" id="KW-1185">Reference proteome</keyword>
<dbReference type="Proteomes" id="UP000235703">
    <property type="component" value="Unassembled WGS sequence"/>
</dbReference>
<dbReference type="RefSeq" id="WP_102162816.1">
    <property type="nucleotide sequence ID" value="NZ_PNFZ01000008.1"/>
</dbReference>
<organism evidence="1 2">
    <name type="scientific">Brevibacterium luteolum</name>
    <dbReference type="NCBI Taxonomy" id="199591"/>
    <lineage>
        <taxon>Bacteria</taxon>
        <taxon>Bacillati</taxon>
        <taxon>Actinomycetota</taxon>
        <taxon>Actinomycetes</taxon>
        <taxon>Micrococcales</taxon>
        <taxon>Brevibacteriaceae</taxon>
        <taxon>Brevibacterium</taxon>
    </lineage>
</organism>
<protein>
    <submittedName>
        <fullName evidence="1">DUF885 domain-containing protein</fullName>
    </submittedName>
</protein>
<evidence type="ECO:0000313" key="2">
    <source>
        <dbReference type="Proteomes" id="UP000235703"/>
    </source>
</evidence>
<dbReference type="Pfam" id="PF05960">
    <property type="entry name" value="DUF885"/>
    <property type="match status" value="1"/>
</dbReference>
<reference evidence="1 2" key="1">
    <citation type="submission" date="2017-09" db="EMBL/GenBank/DDBJ databases">
        <title>Bacterial strain isolated from the female urinary microbiota.</title>
        <authorList>
            <person name="Thomas-White K."/>
            <person name="Kumar N."/>
            <person name="Forster S."/>
            <person name="Putonti C."/>
            <person name="Lawley T."/>
            <person name="Wolfe A.J."/>
        </authorList>
    </citation>
    <scope>NUCLEOTIDE SEQUENCE [LARGE SCALE GENOMIC DNA]</scope>
    <source>
        <strain evidence="1 2">UMB0680</strain>
    </source>
</reference>
<comment type="caution">
    <text evidence="1">The sequence shown here is derived from an EMBL/GenBank/DDBJ whole genome shotgun (WGS) entry which is preliminary data.</text>
</comment>